<sequence>MGLGQRHVAPPFGRHLLKKTCTRGCIDVSGLPGQLSLTLNVTKAIVIVSFLLLNCCVALPLNLEDNSTPLVSIPILLQESTGYESKRNDLPLVRYALLLSKLDGSEENFDGSLVEKRSVKEKDQEDLETAAGTYALRPLFVYRQQLAYRQRIRDAGRARKFCELERRPKKTSREEQRSIKWYHNGVITLKFTFCLALILYGKDSMGKPLTPEDVEGLLSPIPRDKNETIAAIVQDPVVQDAVHHAVSNGSLNGLVVKKNVYIMPATNPNLILSKREHLLVVPTENLKDVRKNITETKEAEAEQSFLLENQTFFKDNASEYTPEGNESRSEENQNESFSEQKMNQSMASNEKRRSETKFLEDTLSHGVALSEDSASKKVAVPIVAVINPSNAEKGKVYSPIVAILPNQVKNDELNNQVQFLKDNSDKIQKKAQDYIDQSSLTIDPDYWKSFTPSKIIVSSPTNVNAPVSMYSDQETSSLVTKEMLLTPIMVPQWEMLVPSLQDDQMDYSRETAALQCIGVNAERSLNTESSLERSDFTVEESKSVENSPVRFPRKFRENSRTRRLHIENQHGFDGKVEKIHISSEEDLPGVMAYGMQKKNLANNGYIEKAPQEKTIEESEEDTSRVARSIEAYGKSKEQLEMNGHIERKYDPKSLSNQHPTRNVRDRETRSIEAEVKQDDLTHDLEAQDAKVFRPLFVYRQQVAKREHRAKNYIHGLPTGYKSWHNPGWVF</sequence>
<dbReference type="Proteomes" id="UP000250275">
    <property type="component" value="Unassembled WGS sequence"/>
</dbReference>
<keyword evidence="1" id="KW-0175">Coiled coil</keyword>
<dbReference type="AlphaFoldDB" id="A0A310SB93"/>
<evidence type="ECO:0000256" key="1">
    <source>
        <dbReference type="SAM" id="Coils"/>
    </source>
</evidence>
<evidence type="ECO:0000313" key="4">
    <source>
        <dbReference type="Proteomes" id="UP000250275"/>
    </source>
</evidence>
<proteinExistence type="predicted"/>
<dbReference type="EMBL" id="KQ773232">
    <property type="protein sequence ID" value="OAD52413.1"/>
    <property type="molecule type" value="Genomic_DNA"/>
</dbReference>
<accession>A0A310SB93</accession>
<organism evidence="3 4">
    <name type="scientific">Eufriesea mexicana</name>
    <dbReference type="NCBI Taxonomy" id="516756"/>
    <lineage>
        <taxon>Eukaryota</taxon>
        <taxon>Metazoa</taxon>
        <taxon>Ecdysozoa</taxon>
        <taxon>Arthropoda</taxon>
        <taxon>Hexapoda</taxon>
        <taxon>Insecta</taxon>
        <taxon>Pterygota</taxon>
        <taxon>Neoptera</taxon>
        <taxon>Endopterygota</taxon>
        <taxon>Hymenoptera</taxon>
        <taxon>Apocrita</taxon>
        <taxon>Aculeata</taxon>
        <taxon>Apoidea</taxon>
        <taxon>Anthophila</taxon>
        <taxon>Apidae</taxon>
        <taxon>Eufriesea</taxon>
    </lineage>
</organism>
<feature type="region of interest" description="Disordered" evidence="2">
    <location>
        <begin position="649"/>
        <end position="668"/>
    </location>
</feature>
<feature type="region of interest" description="Disordered" evidence="2">
    <location>
        <begin position="317"/>
        <end position="357"/>
    </location>
</feature>
<protein>
    <submittedName>
        <fullName evidence="3">Uncharacterized protein</fullName>
    </submittedName>
</protein>
<keyword evidence="4" id="KW-1185">Reference proteome</keyword>
<feature type="coiled-coil region" evidence="1">
    <location>
        <begin position="410"/>
        <end position="437"/>
    </location>
</feature>
<dbReference type="OrthoDB" id="7700090at2759"/>
<evidence type="ECO:0000313" key="3">
    <source>
        <dbReference type="EMBL" id="OAD52413.1"/>
    </source>
</evidence>
<evidence type="ECO:0000256" key="2">
    <source>
        <dbReference type="SAM" id="MobiDB-lite"/>
    </source>
</evidence>
<gene>
    <name evidence="3" type="ORF">WN48_01716</name>
</gene>
<reference evidence="3 4" key="1">
    <citation type="submission" date="2015-07" db="EMBL/GenBank/DDBJ databases">
        <title>The genome of Eufriesea mexicana.</title>
        <authorList>
            <person name="Pan H."/>
            <person name="Kapheim K."/>
        </authorList>
    </citation>
    <scope>NUCLEOTIDE SEQUENCE [LARGE SCALE GENOMIC DNA]</scope>
    <source>
        <strain evidence="3">0111107269</strain>
        <tissue evidence="3">Whole body</tissue>
    </source>
</reference>
<name>A0A310SB93_9HYME</name>